<dbReference type="Proteomes" id="UP000316406">
    <property type="component" value="Unassembled WGS sequence"/>
</dbReference>
<evidence type="ECO:0000313" key="2">
    <source>
        <dbReference type="Proteomes" id="UP000316406"/>
    </source>
</evidence>
<name>A0A556CJF7_BREAU</name>
<sequence length="119" mass="13130">MSIDSSGLVSLDIAEEEALERARINHTSMRVAAAHIAIELKAEAGFIVATDHPSHARIGALEIVAEDGIDDMDEMIAWIAARPEAPDYEADVAVANEVFARLWGKYIRLFSLRQLEEKL</sequence>
<dbReference type="EMBL" id="VLTK01000003">
    <property type="protein sequence ID" value="TSI17565.1"/>
    <property type="molecule type" value="Genomic_DNA"/>
</dbReference>
<accession>A0A556CJF7</accession>
<organism evidence="1 2">
    <name type="scientific">Brevibacterium aurantiacum</name>
    <dbReference type="NCBI Taxonomy" id="273384"/>
    <lineage>
        <taxon>Bacteria</taxon>
        <taxon>Bacillati</taxon>
        <taxon>Actinomycetota</taxon>
        <taxon>Actinomycetes</taxon>
        <taxon>Micrococcales</taxon>
        <taxon>Brevibacteriaceae</taxon>
        <taxon>Brevibacterium</taxon>
    </lineage>
</organism>
<reference evidence="1 2" key="1">
    <citation type="submission" date="2019-07" db="EMBL/GenBank/DDBJ databases">
        <title>Draft genome sequence of Brevibacterium aurantiacum XU54 isolated from Xinjiang China.</title>
        <authorList>
            <person name="Xu X."/>
        </authorList>
    </citation>
    <scope>NUCLEOTIDE SEQUENCE [LARGE SCALE GENOMIC DNA]</scope>
    <source>
        <strain evidence="1 2">XU54</strain>
    </source>
</reference>
<protein>
    <submittedName>
        <fullName evidence="1">Uncharacterized protein</fullName>
    </submittedName>
</protein>
<evidence type="ECO:0000313" key="1">
    <source>
        <dbReference type="EMBL" id="TSI17565.1"/>
    </source>
</evidence>
<proteinExistence type="predicted"/>
<comment type="caution">
    <text evidence="1">The sequence shown here is derived from an EMBL/GenBank/DDBJ whole genome shotgun (WGS) entry which is preliminary data.</text>
</comment>
<dbReference type="AlphaFoldDB" id="A0A556CJF7"/>
<keyword evidence="2" id="KW-1185">Reference proteome</keyword>
<dbReference type="RefSeq" id="WP_143921483.1">
    <property type="nucleotide sequence ID" value="NZ_VLTK01000003.1"/>
</dbReference>
<gene>
    <name evidence="1" type="ORF">FO013_04950</name>
</gene>